<evidence type="ECO:0000313" key="2">
    <source>
        <dbReference type="Proteomes" id="UP000886501"/>
    </source>
</evidence>
<proteinExistence type="predicted"/>
<organism evidence="1 2">
    <name type="scientific">Thelephora ganbajun</name>
    <name type="common">Ganba fungus</name>
    <dbReference type="NCBI Taxonomy" id="370292"/>
    <lineage>
        <taxon>Eukaryota</taxon>
        <taxon>Fungi</taxon>
        <taxon>Dikarya</taxon>
        <taxon>Basidiomycota</taxon>
        <taxon>Agaricomycotina</taxon>
        <taxon>Agaricomycetes</taxon>
        <taxon>Thelephorales</taxon>
        <taxon>Thelephoraceae</taxon>
        <taxon>Thelephora</taxon>
    </lineage>
</organism>
<protein>
    <submittedName>
        <fullName evidence="1">Uncharacterized protein</fullName>
    </submittedName>
</protein>
<dbReference type="Proteomes" id="UP000886501">
    <property type="component" value="Unassembled WGS sequence"/>
</dbReference>
<reference evidence="1" key="2">
    <citation type="journal article" date="2020" name="Nat. Commun.">
        <title>Large-scale genome sequencing of mycorrhizal fungi provides insights into the early evolution of symbiotic traits.</title>
        <authorList>
            <person name="Miyauchi S."/>
            <person name="Kiss E."/>
            <person name="Kuo A."/>
            <person name="Drula E."/>
            <person name="Kohler A."/>
            <person name="Sanchez-Garcia M."/>
            <person name="Morin E."/>
            <person name="Andreopoulos B."/>
            <person name="Barry K.W."/>
            <person name="Bonito G."/>
            <person name="Buee M."/>
            <person name="Carver A."/>
            <person name="Chen C."/>
            <person name="Cichocki N."/>
            <person name="Clum A."/>
            <person name="Culley D."/>
            <person name="Crous P.W."/>
            <person name="Fauchery L."/>
            <person name="Girlanda M."/>
            <person name="Hayes R.D."/>
            <person name="Keri Z."/>
            <person name="LaButti K."/>
            <person name="Lipzen A."/>
            <person name="Lombard V."/>
            <person name="Magnuson J."/>
            <person name="Maillard F."/>
            <person name="Murat C."/>
            <person name="Nolan M."/>
            <person name="Ohm R.A."/>
            <person name="Pangilinan J."/>
            <person name="Pereira M.F."/>
            <person name="Perotto S."/>
            <person name="Peter M."/>
            <person name="Pfister S."/>
            <person name="Riley R."/>
            <person name="Sitrit Y."/>
            <person name="Stielow J.B."/>
            <person name="Szollosi G."/>
            <person name="Zifcakova L."/>
            <person name="Stursova M."/>
            <person name="Spatafora J.W."/>
            <person name="Tedersoo L."/>
            <person name="Vaario L.M."/>
            <person name="Yamada A."/>
            <person name="Yan M."/>
            <person name="Wang P."/>
            <person name="Xu J."/>
            <person name="Bruns T."/>
            <person name="Baldrian P."/>
            <person name="Vilgalys R."/>
            <person name="Dunand C."/>
            <person name="Henrissat B."/>
            <person name="Grigoriev I.V."/>
            <person name="Hibbett D."/>
            <person name="Nagy L.G."/>
            <person name="Martin F.M."/>
        </authorList>
    </citation>
    <scope>NUCLEOTIDE SEQUENCE</scope>
    <source>
        <strain evidence="1">P2</strain>
    </source>
</reference>
<comment type="caution">
    <text evidence="1">The sequence shown here is derived from an EMBL/GenBank/DDBJ whole genome shotgun (WGS) entry which is preliminary data.</text>
</comment>
<name>A0ACB6ZM44_THEGA</name>
<accession>A0ACB6ZM44</accession>
<gene>
    <name evidence="1" type="ORF">BDM02DRAFT_1305567</name>
</gene>
<sequence>MRWVAYVLLAAGTVQALSLPFRLPSWLWFGSRSNALTIDSGKPWYNASKTVAVIGAGAGGSSTAFFIAKAKQRYGVDIDIHIYDKNELVGGDNDIIYPYDDGRYGSVELGAFKHYEVDQNLARAAKEFNLTRVARKRRDGGVGIWDGTEILFTLGGSSFPIWDRLKAYWAYGFLSLSASDTISTGVLHKAWNLYAPDIKPWDEITSLIDYMGWSNLTSQSGSDFFRSYGVSERQISEILNAATRATYSQNAGSINALSTALANVPDTLTITKGGHKQVFEKFVREANATLFLGSQVKSIKWNSNSNTWTVKSTNGSIDYRNAVLAAPIHTSHISLPESLTVQVPERPHETIFTTVLTTNASHPDPTYFGLKQTAMVPRTILTTIGKDGEEPGFLSLKYYNVIQRGGQEEYVVKILSKEKLPKESLERLFGPESVRWVHTHEWKTPVLTPTTTFPPIKLDKGFYYVNAFDSIISTLESSIVSGRNVADLLLREDFSSGVCLQPTSEPYADQEVLDIPLSPQTPGSEFVYGWDC</sequence>
<dbReference type="EMBL" id="MU117982">
    <property type="protein sequence ID" value="KAF9650736.1"/>
    <property type="molecule type" value="Genomic_DNA"/>
</dbReference>
<keyword evidence="2" id="KW-1185">Reference proteome</keyword>
<evidence type="ECO:0000313" key="1">
    <source>
        <dbReference type="EMBL" id="KAF9650736.1"/>
    </source>
</evidence>
<reference evidence="1" key="1">
    <citation type="submission" date="2019-10" db="EMBL/GenBank/DDBJ databases">
        <authorList>
            <consortium name="DOE Joint Genome Institute"/>
            <person name="Kuo A."/>
            <person name="Miyauchi S."/>
            <person name="Kiss E."/>
            <person name="Drula E."/>
            <person name="Kohler A."/>
            <person name="Sanchez-Garcia M."/>
            <person name="Andreopoulos B."/>
            <person name="Barry K.W."/>
            <person name="Bonito G."/>
            <person name="Buee M."/>
            <person name="Carver A."/>
            <person name="Chen C."/>
            <person name="Cichocki N."/>
            <person name="Clum A."/>
            <person name="Culley D."/>
            <person name="Crous P.W."/>
            <person name="Fauchery L."/>
            <person name="Girlanda M."/>
            <person name="Hayes R."/>
            <person name="Keri Z."/>
            <person name="Labutti K."/>
            <person name="Lipzen A."/>
            <person name="Lombard V."/>
            <person name="Magnuson J."/>
            <person name="Maillard F."/>
            <person name="Morin E."/>
            <person name="Murat C."/>
            <person name="Nolan M."/>
            <person name="Ohm R."/>
            <person name="Pangilinan J."/>
            <person name="Pereira M."/>
            <person name="Perotto S."/>
            <person name="Peter M."/>
            <person name="Riley R."/>
            <person name="Sitrit Y."/>
            <person name="Stielow B."/>
            <person name="Szollosi G."/>
            <person name="Zifcakova L."/>
            <person name="Stursova M."/>
            <person name="Spatafora J.W."/>
            <person name="Tedersoo L."/>
            <person name="Vaario L.-M."/>
            <person name="Yamada A."/>
            <person name="Yan M."/>
            <person name="Wang P."/>
            <person name="Xu J."/>
            <person name="Bruns T."/>
            <person name="Baldrian P."/>
            <person name="Vilgalys R."/>
            <person name="Henrissat B."/>
            <person name="Grigoriev I.V."/>
            <person name="Hibbett D."/>
            <person name="Nagy L.G."/>
            <person name="Martin F.M."/>
        </authorList>
    </citation>
    <scope>NUCLEOTIDE SEQUENCE</scope>
    <source>
        <strain evidence="1">P2</strain>
    </source>
</reference>